<evidence type="ECO:0000313" key="5">
    <source>
        <dbReference type="Proteomes" id="UP000184088"/>
    </source>
</evidence>
<evidence type="ECO:0000256" key="1">
    <source>
        <dbReference type="ARBA" id="ARBA00022829"/>
    </source>
</evidence>
<dbReference type="STRING" id="1121256.SAMN02746089_00434"/>
<dbReference type="EMBL" id="FQVH01000002">
    <property type="protein sequence ID" value="SHE54170.1"/>
    <property type="molecule type" value="Genomic_DNA"/>
</dbReference>
<dbReference type="PANTHER" id="PTHR33969">
    <property type="entry name" value="SEGREGATION AND CONDENSATION PROTEIN A"/>
    <property type="match status" value="1"/>
</dbReference>
<accession>A0A1M4UC93</accession>
<comment type="subunit">
    <text evidence="3">Component of a cohesin-like complex composed of ScpA, ScpB and the Smc homodimer, in which ScpA and ScpB bind to the head domain of Smc. The presence of the three proteins is required for the association of the complex with DNA.</text>
</comment>
<keyword evidence="5" id="KW-1185">Reference proteome</keyword>
<evidence type="ECO:0000256" key="2">
    <source>
        <dbReference type="ARBA" id="ARBA00044777"/>
    </source>
</evidence>
<dbReference type="GO" id="GO:0007059">
    <property type="term" value="P:chromosome segregation"/>
    <property type="evidence" value="ECO:0007669"/>
    <property type="project" value="UniProtKB-UniRule"/>
</dbReference>
<dbReference type="OrthoDB" id="9811016at2"/>
<dbReference type="Gene3D" id="6.10.250.2410">
    <property type="match status" value="1"/>
</dbReference>
<organism evidence="4 5">
    <name type="scientific">Caldanaerobius fijiensis DSM 17918</name>
    <dbReference type="NCBI Taxonomy" id="1121256"/>
    <lineage>
        <taxon>Bacteria</taxon>
        <taxon>Bacillati</taxon>
        <taxon>Bacillota</taxon>
        <taxon>Clostridia</taxon>
        <taxon>Thermoanaerobacterales</taxon>
        <taxon>Thermoanaerobacteraceae</taxon>
        <taxon>Caldanaerobius</taxon>
    </lineage>
</organism>
<evidence type="ECO:0000256" key="3">
    <source>
        <dbReference type="HAMAP-Rule" id="MF_01805"/>
    </source>
</evidence>
<proteinExistence type="inferred from homology"/>
<name>A0A1M4UC93_9THEO</name>
<dbReference type="HAMAP" id="MF_01805">
    <property type="entry name" value="ScpA"/>
    <property type="match status" value="1"/>
</dbReference>
<protein>
    <recommendedName>
        <fullName evidence="2 3">Segregation and condensation protein A</fullName>
    </recommendedName>
</protein>
<keyword evidence="3" id="KW-0963">Cytoplasm</keyword>
<evidence type="ECO:0000313" key="4">
    <source>
        <dbReference type="EMBL" id="SHE54170.1"/>
    </source>
</evidence>
<dbReference type="GO" id="GO:0006260">
    <property type="term" value="P:DNA replication"/>
    <property type="evidence" value="ECO:0007669"/>
    <property type="project" value="UniProtKB-UniRule"/>
</dbReference>
<dbReference type="GO" id="GO:0051301">
    <property type="term" value="P:cell division"/>
    <property type="evidence" value="ECO:0007669"/>
    <property type="project" value="UniProtKB-KW"/>
</dbReference>
<keyword evidence="3" id="KW-0132">Cell division</keyword>
<reference evidence="4 5" key="1">
    <citation type="submission" date="2016-11" db="EMBL/GenBank/DDBJ databases">
        <authorList>
            <person name="Jaros S."/>
            <person name="Januszkiewicz K."/>
            <person name="Wedrychowicz H."/>
        </authorList>
    </citation>
    <scope>NUCLEOTIDE SEQUENCE [LARGE SCALE GENOMIC DNA]</scope>
    <source>
        <strain evidence="4 5">DSM 17918</strain>
    </source>
</reference>
<gene>
    <name evidence="3" type="primary">scpA</name>
    <name evidence="4" type="ORF">SAMN02746089_00434</name>
</gene>
<dbReference type="PANTHER" id="PTHR33969:SF2">
    <property type="entry name" value="SEGREGATION AND CONDENSATION PROTEIN A"/>
    <property type="match status" value="1"/>
</dbReference>
<dbReference type="GO" id="GO:0005737">
    <property type="term" value="C:cytoplasm"/>
    <property type="evidence" value="ECO:0007669"/>
    <property type="project" value="UniProtKB-SubCell"/>
</dbReference>
<comment type="subcellular location">
    <subcellularLocation>
        <location evidence="3">Cytoplasm</location>
    </subcellularLocation>
    <text evidence="3">Associated with two foci at the outer edges of the nucleoid region in young cells, and at four foci within both cell halves in older cells.</text>
</comment>
<keyword evidence="3" id="KW-0131">Cell cycle</keyword>
<dbReference type="AlphaFoldDB" id="A0A1M4UC93"/>
<comment type="function">
    <text evidence="3">Participates in chromosomal partition during cell division. May act via the formation of a condensin-like complex containing Smc and ScpB that pull DNA away from mid-cell into both cell halves.</text>
</comment>
<keyword evidence="1 3" id="KW-0159">Chromosome partition</keyword>
<dbReference type="InterPro" id="IPR023093">
    <property type="entry name" value="ScpA-like_C"/>
</dbReference>
<dbReference type="Pfam" id="PF02616">
    <property type="entry name" value="SMC_ScpA"/>
    <property type="match status" value="1"/>
</dbReference>
<dbReference type="Proteomes" id="UP000184088">
    <property type="component" value="Unassembled WGS sequence"/>
</dbReference>
<dbReference type="Gene3D" id="1.10.10.580">
    <property type="entry name" value="Structural maintenance of chromosome 1. Chain E"/>
    <property type="match status" value="1"/>
</dbReference>
<comment type="similarity">
    <text evidence="3">Belongs to the ScpA family.</text>
</comment>
<dbReference type="InterPro" id="IPR003768">
    <property type="entry name" value="ScpA"/>
</dbReference>
<sequence length="248" mass="28824">MEYVVKLENFEGPLDLLIYLIEKAKVDIVDISITSIADQYIDYISTMESIDMDLASEFLLMASTLLKLKSESLLPNDNNNIQLSIDEVDSKEALRQKLIEYKKYKSYAQALVNKYKSRKIFYRNKTIFSDDFAVSKVRLKKIPVEKLKNVYAKVIKKNNISARQKQFTLDHIKNIKPLNVEEKIEYLKRIISIKKTITFFYLVSLSNEKSEIIAYFLAILEMLRLNQLCAIQEKIFGDIILRGVINDG</sequence>